<dbReference type="OrthoDB" id="3625784at2"/>
<accession>A0A1C4X424</accession>
<organism evidence="2 3">
    <name type="scientific">Micromonospora coriariae</name>
    <dbReference type="NCBI Taxonomy" id="285665"/>
    <lineage>
        <taxon>Bacteria</taxon>
        <taxon>Bacillati</taxon>
        <taxon>Actinomycetota</taxon>
        <taxon>Actinomycetes</taxon>
        <taxon>Micromonosporales</taxon>
        <taxon>Micromonosporaceae</taxon>
        <taxon>Micromonospora</taxon>
    </lineage>
</organism>
<gene>
    <name evidence="2" type="ORF">GA0070607_4613</name>
</gene>
<feature type="transmembrane region" description="Helical" evidence="1">
    <location>
        <begin position="95"/>
        <end position="119"/>
    </location>
</feature>
<feature type="transmembrane region" description="Helical" evidence="1">
    <location>
        <begin position="125"/>
        <end position="144"/>
    </location>
</feature>
<sequence length="153" mass="16946">MARETEKQRLERNFTDELKELRVAQTGVQILFAFLLTLPFTAGFPHVTPFQRDAYLVALVSAAAATALIIAPVAMHSALFRQARKSELVRYAHRVSTGALGFLLIAMTSAVLLITDYVLPRGVALLLSAITALVFLLLWVGLPLTRRDWGRAR</sequence>
<protein>
    <submittedName>
        <fullName evidence="2">Uncharacterized protein</fullName>
    </submittedName>
</protein>
<keyword evidence="3" id="KW-1185">Reference proteome</keyword>
<reference evidence="3" key="1">
    <citation type="submission" date="2016-06" db="EMBL/GenBank/DDBJ databases">
        <authorList>
            <person name="Varghese N."/>
            <person name="Submissions Spin"/>
        </authorList>
    </citation>
    <scope>NUCLEOTIDE SEQUENCE [LARGE SCALE GENOMIC DNA]</scope>
    <source>
        <strain evidence="3">DSM 44875</strain>
    </source>
</reference>
<name>A0A1C4X424_9ACTN</name>
<keyword evidence="1" id="KW-1133">Transmembrane helix</keyword>
<evidence type="ECO:0000256" key="1">
    <source>
        <dbReference type="SAM" id="Phobius"/>
    </source>
</evidence>
<feature type="transmembrane region" description="Helical" evidence="1">
    <location>
        <begin position="21"/>
        <end position="42"/>
    </location>
</feature>
<dbReference type="EMBL" id="LT607412">
    <property type="protein sequence ID" value="SCF02951.1"/>
    <property type="molecule type" value="Genomic_DNA"/>
</dbReference>
<dbReference type="RefSeq" id="WP_089020013.1">
    <property type="nucleotide sequence ID" value="NZ_LT607412.1"/>
</dbReference>
<keyword evidence="1" id="KW-0812">Transmembrane</keyword>
<proteinExistence type="predicted"/>
<evidence type="ECO:0000313" key="3">
    <source>
        <dbReference type="Proteomes" id="UP000198243"/>
    </source>
</evidence>
<dbReference type="Proteomes" id="UP000198243">
    <property type="component" value="Chromosome I"/>
</dbReference>
<dbReference type="InterPro" id="IPR046291">
    <property type="entry name" value="DUF6328"/>
</dbReference>
<dbReference type="AlphaFoldDB" id="A0A1C4X424"/>
<evidence type="ECO:0000313" key="2">
    <source>
        <dbReference type="EMBL" id="SCF02951.1"/>
    </source>
</evidence>
<dbReference type="Pfam" id="PF19853">
    <property type="entry name" value="DUF6328"/>
    <property type="match status" value="1"/>
</dbReference>
<keyword evidence="1" id="KW-0472">Membrane</keyword>
<feature type="transmembrane region" description="Helical" evidence="1">
    <location>
        <begin position="54"/>
        <end position="74"/>
    </location>
</feature>